<dbReference type="OMA" id="RINESMH"/>
<sequence>MTEKQKNLFEDLGKPTLRGVRKCPKCGTYNGTRGLSCKNKACKLIFKVVKEKIKTSSTTDAVKINNNSNLQIYSVKFQDSSDELRCFVHLPIIEGIEALQDASEITVIKRSAAICYAKSCRKPLDDMCTITLNLNPCAHADLVVNCVAHAEPLNLKKMILNVLPISNEAQEEIWCLASKSDEYLIQRVTKSTFAIRCNPDDQHPLGFLHFSVFEPGKNSRKYRILCECQSEITKPFVPKEKNICIHFYICICAFASEARLLEEFKPLVQSVLSSKSSGISAGPIGMSENKAELKNLRDIFLDGDGLSPSPPKRKKNESKYAGTLYLLQENTSKSIRSQKKLNNNANKKQTLVPNDMLESISFEQWLASVTERINQTMHYQFTGSPEPLVFHVPQKFFDILQQRISAGSKKKRLPNTVVAFSRKDSLPLGIFSKYTWHITNILHVKQIFDTPIGNQLYSQPIRQGSNSHYSAVLLTYSANGGTKKE</sequence>
<dbReference type="Pfam" id="PF14952">
    <property type="entry name" value="zf-tcix"/>
    <property type="match status" value="1"/>
</dbReference>
<dbReference type="OrthoDB" id="6506929at2759"/>
<evidence type="ECO:0000313" key="2">
    <source>
        <dbReference type="EMBL" id="KFM77015.1"/>
    </source>
</evidence>
<organism evidence="2 3">
    <name type="scientific">Stegodyphus mimosarum</name>
    <name type="common">African social velvet spider</name>
    <dbReference type="NCBI Taxonomy" id="407821"/>
    <lineage>
        <taxon>Eukaryota</taxon>
        <taxon>Metazoa</taxon>
        <taxon>Ecdysozoa</taxon>
        <taxon>Arthropoda</taxon>
        <taxon>Chelicerata</taxon>
        <taxon>Arachnida</taxon>
        <taxon>Araneae</taxon>
        <taxon>Araneomorphae</taxon>
        <taxon>Entelegynae</taxon>
        <taxon>Eresoidea</taxon>
        <taxon>Eresidae</taxon>
        <taxon>Stegodyphus</taxon>
    </lineage>
</organism>
<evidence type="ECO:0000259" key="1">
    <source>
        <dbReference type="Pfam" id="PF14952"/>
    </source>
</evidence>
<name>A0A087UI26_STEMI</name>
<evidence type="ECO:0000313" key="3">
    <source>
        <dbReference type="Proteomes" id="UP000054359"/>
    </source>
</evidence>
<dbReference type="PANTHER" id="PTHR13518">
    <property type="entry name" value="PUTATIVE TREBLE-CLEF ZINC-FINGER C2ORF42 FAMILY MEMBER"/>
    <property type="match status" value="1"/>
</dbReference>
<dbReference type="InterPro" id="IPR029269">
    <property type="entry name" value="Zf-tcix"/>
</dbReference>
<dbReference type="AlphaFoldDB" id="A0A087UI26"/>
<proteinExistence type="predicted"/>
<feature type="non-terminal residue" evidence="2">
    <location>
        <position position="485"/>
    </location>
</feature>
<dbReference type="Proteomes" id="UP000054359">
    <property type="component" value="Unassembled WGS sequence"/>
</dbReference>
<protein>
    <recommendedName>
        <fullName evidence="1">Putative treble-clef zinc-finger domain-containing protein</fullName>
    </recommendedName>
</protein>
<feature type="domain" description="Putative treble-clef zinc-finger" evidence="1">
    <location>
        <begin position="11"/>
        <end position="51"/>
    </location>
</feature>
<dbReference type="EMBL" id="KK119894">
    <property type="protein sequence ID" value="KFM77015.1"/>
    <property type="molecule type" value="Genomic_DNA"/>
</dbReference>
<keyword evidence="3" id="KW-1185">Reference proteome</keyword>
<dbReference type="PANTHER" id="PTHR13518:SF1">
    <property type="entry name" value="C2ORF42 HOMOLOG"/>
    <property type="match status" value="1"/>
</dbReference>
<dbReference type="GO" id="GO:0005634">
    <property type="term" value="C:nucleus"/>
    <property type="evidence" value="ECO:0007669"/>
    <property type="project" value="TreeGrafter"/>
</dbReference>
<reference evidence="2 3" key="1">
    <citation type="submission" date="2013-11" db="EMBL/GenBank/DDBJ databases">
        <title>Genome sequencing of Stegodyphus mimosarum.</title>
        <authorList>
            <person name="Bechsgaard J."/>
        </authorList>
    </citation>
    <scope>NUCLEOTIDE SEQUENCE [LARGE SCALE GENOMIC DNA]</scope>
</reference>
<dbReference type="InterPro" id="IPR026049">
    <property type="entry name" value="C2orf42"/>
</dbReference>
<accession>A0A087UI26</accession>
<gene>
    <name evidence="2" type="ORF">X975_14457</name>
</gene>